<dbReference type="Gene3D" id="4.10.530.10">
    <property type="entry name" value="Gamma-fibrinogen Carboxyl Terminal Fragment, domain 2"/>
    <property type="match status" value="1"/>
</dbReference>
<evidence type="ECO:0000256" key="6">
    <source>
        <dbReference type="ARBA" id="ARBA00022734"/>
    </source>
</evidence>
<dbReference type="GO" id="GO:0001867">
    <property type="term" value="P:complement activation, lectin pathway"/>
    <property type="evidence" value="ECO:0007669"/>
    <property type="project" value="TreeGrafter"/>
</dbReference>
<evidence type="ECO:0000256" key="14">
    <source>
        <dbReference type="SAM" id="SignalP"/>
    </source>
</evidence>
<dbReference type="Proteomes" id="UP000694393">
    <property type="component" value="Unplaced"/>
</dbReference>
<evidence type="ECO:0000256" key="11">
    <source>
        <dbReference type="ARBA" id="ARBA00023157"/>
    </source>
</evidence>
<keyword evidence="6" id="KW-0430">Lectin</keyword>
<comment type="subcellular location">
    <subcellularLocation>
        <location evidence="1">Secreted</location>
    </subcellularLocation>
</comment>
<dbReference type="GO" id="GO:0005615">
    <property type="term" value="C:extracellular space"/>
    <property type="evidence" value="ECO:0007669"/>
    <property type="project" value="TreeGrafter"/>
</dbReference>
<evidence type="ECO:0000256" key="9">
    <source>
        <dbReference type="ARBA" id="ARBA00022859"/>
    </source>
</evidence>
<dbReference type="InterPro" id="IPR002181">
    <property type="entry name" value="Fibrinogen_a/b/g_C_dom"/>
</dbReference>
<evidence type="ECO:0000256" key="10">
    <source>
        <dbReference type="ARBA" id="ARBA00023119"/>
    </source>
</evidence>
<dbReference type="Pfam" id="PF01391">
    <property type="entry name" value="Collagen"/>
    <property type="match status" value="1"/>
</dbReference>
<keyword evidence="8" id="KW-0106">Calcium</keyword>
<protein>
    <recommendedName>
        <fullName evidence="15">Fibrinogen C-terminal domain-containing protein</fullName>
    </recommendedName>
</protein>
<dbReference type="GO" id="GO:0003823">
    <property type="term" value="F:antigen binding"/>
    <property type="evidence" value="ECO:0007669"/>
    <property type="project" value="TreeGrafter"/>
</dbReference>
<evidence type="ECO:0000256" key="12">
    <source>
        <dbReference type="ARBA" id="ARBA00023180"/>
    </source>
</evidence>
<evidence type="ECO:0000313" key="16">
    <source>
        <dbReference type="Ensembl" id="ENSPCEP00000004764.1"/>
    </source>
</evidence>
<dbReference type="Pfam" id="PF00147">
    <property type="entry name" value="Fibrinogen_C"/>
    <property type="match status" value="1"/>
</dbReference>
<name>A0A8C8RH92_9SAUR</name>
<feature type="compositionally biased region" description="Low complexity" evidence="13">
    <location>
        <begin position="84"/>
        <end position="109"/>
    </location>
</feature>
<reference evidence="16" key="2">
    <citation type="submission" date="2025-09" db="UniProtKB">
        <authorList>
            <consortium name="Ensembl"/>
        </authorList>
    </citation>
    <scope>IDENTIFICATION</scope>
</reference>
<proteinExistence type="predicted"/>
<evidence type="ECO:0000256" key="7">
    <source>
        <dbReference type="ARBA" id="ARBA00022737"/>
    </source>
</evidence>
<keyword evidence="7" id="KW-0677">Repeat</keyword>
<organism evidence="16 17">
    <name type="scientific">Pelusios castaneus</name>
    <name type="common">West African mud turtle</name>
    <dbReference type="NCBI Taxonomy" id="367368"/>
    <lineage>
        <taxon>Eukaryota</taxon>
        <taxon>Metazoa</taxon>
        <taxon>Chordata</taxon>
        <taxon>Craniata</taxon>
        <taxon>Vertebrata</taxon>
        <taxon>Euteleostomi</taxon>
        <taxon>Archelosauria</taxon>
        <taxon>Testudinata</taxon>
        <taxon>Testudines</taxon>
        <taxon>Pleurodira</taxon>
        <taxon>Pelomedusidae</taxon>
        <taxon>Pelusios</taxon>
    </lineage>
</organism>
<dbReference type="GO" id="GO:0046872">
    <property type="term" value="F:metal ion binding"/>
    <property type="evidence" value="ECO:0007669"/>
    <property type="project" value="UniProtKB-KW"/>
</dbReference>
<keyword evidence="5 14" id="KW-0732">Signal</keyword>
<dbReference type="InterPro" id="IPR020837">
    <property type="entry name" value="Fibrinogen_CS"/>
</dbReference>
<dbReference type="SMART" id="SM00186">
    <property type="entry name" value="FBG"/>
    <property type="match status" value="1"/>
</dbReference>
<dbReference type="AlphaFoldDB" id="A0A8C8RH92"/>
<keyword evidence="12" id="KW-0325">Glycoprotein</keyword>
<dbReference type="SUPFAM" id="SSF56496">
    <property type="entry name" value="Fibrinogen C-terminal domain-like"/>
    <property type="match status" value="1"/>
</dbReference>
<dbReference type="GO" id="GO:0097367">
    <property type="term" value="F:carbohydrate derivative binding"/>
    <property type="evidence" value="ECO:0007669"/>
    <property type="project" value="TreeGrafter"/>
</dbReference>
<dbReference type="FunFam" id="3.90.215.10:FF:000001">
    <property type="entry name" value="Tenascin isoform 1"/>
    <property type="match status" value="1"/>
</dbReference>
<keyword evidence="17" id="KW-1185">Reference proteome</keyword>
<evidence type="ECO:0000256" key="2">
    <source>
        <dbReference type="ARBA" id="ARBA00022525"/>
    </source>
</evidence>
<keyword evidence="2" id="KW-0964">Secreted</keyword>
<keyword evidence="4" id="KW-0479">Metal-binding</keyword>
<dbReference type="NCBIfam" id="NF040941">
    <property type="entry name" value="GGGWT_bact"/>
    <property type="match status" value="1"/>
</dbReference>
<evidence type="ECO:0000256" key="1">
    <source>
        <dbReference type="ARBA" id="ARBA00004613"/>
    </source>
</evidence>
<dbReference type="PROSITE" id="PS51406">
    <property type="entry name" value="FIBRINOGEN_C_2"/>
    <property type="match status" value="1"/>
</dbReference>
<keyword evidence="3" id="KW-0399">Innate immunity</keyword>
<dbReference type="GO" id="GO:0030246">
    <property type="term" value="F:carbohydrate binding"/>
    <property type="evidence" value="ECO:0007669"/>
    <property type="project" value="UniProtKB-KW"/>
</dbReference>
<sequence>MELPLPGPGPGPAPPLGRTMQQILISLLCLATAVCTQEACPEVRIVGLSGSDKLAVLQGCPGTTGPPGPRGEPGAVGMNGERGAPGNPGKAGPAGTKGIKGEPGTPGTMGETELDKMLCKRGAKNCKELLSRGHTLSGWYTIYLHDCNAVTVLCDMDMDGGGWMVFQRRMDGSVNFFRDWNSYKRGFGNLATEFWLGNDNIHQLTSFGNPELRIDLTDFENNPVFAKYKSFKISGEAEKYKLILGDFVGGDAGDSFSYHNNMPFTTKDQDNDHSSGNCAVGCKGGWWYNNCHFSNLNGKYWLGAHTTSADGVNWKTGKGHKYSYKECPFRNLM</sequence>
<reference evidence="16" key="1">
    <citation type="submission" date="2025-08" db="UniProtKB">
        <authorList>
            <consortium name="Ensembl"/>
        </authorList>
    </citation>
    <scope>IDENTIFICATION</scope>
</reference>
<dbReference type="GO" id="GO:0005102">
    <property type="term" value="F:signaling receptor binding"/>
    <property type="evidence" value="ECO:0007669"/>
    <property type="project" value="TreeGrafter"/>
</dbReference>
<feature type="chain" id="PRO_5034785266" description="Fibrinogen C-terminal domain-containing protein" evidence="14">
    <location>
        <begin position="36"/>
        <end position="333"/>
    </location>
</feature>
<evidence type="ECO:0000256" key="8">
    <source>
        <dbReference type="ARBA" id="ARBA00022837"/>
    </source>
</evidence>
<keyword evidence="10" id="KW-0176">Collagen</keyword>
<dbReference type="InterPro" id="IPR050373">
    <property type="entry name" value="Fibrinogen_C-term_domain"/>
</dbReference>
<dbReference type="PANTHER" id="PTHR19143">
    <property type="entry name" value="FIBRINOGEN/TENASCIN/ANGIOPOEITIN"/>
    <property type="match status" value="1"/>
</dbReference>
<dbReference type="PROSITE" id="PS00514">
    <property type="entry name" value="FIBRINOGEN_C_1"/>
    <property type="match status" value="1"/>
</dbReference>
<dbReference type="PANTHER" id="PTHR19143:SF433">
    <property type="entry name" value="FICOLIN-2"/>
    <property type="match status" value="1"/>
</dbReference>
<dbReference type="GO" id="GO:0005581">
    <property type="term" value="C:collagen trimer"/>
    <property type="evidence" value="ECO:0007669"/>
    <property type="project" value="UniProtKB-KW"/>
</dbReference>
<keyword evidence="9" id="KW-0391">Immunity</keyword>
<evidence type="ECO:0000259" key="15">
    <source>
        <dbReference type="PROSITE" id="PS51406"/>
    </source>
</evidence>
<accession>A0A8C8RH92</accession>
<evidence type="ECO:0000256" key="4">
    <source>
        <dbReference type="ARBA" id="ARBA00022723"/>
    </source>
</evidence>
<evidence type="ECO:0000256" key="3">
    <source>
        <dbReference type="ARBA" id="ARBA00022588"/>
    </source>
</evidence>
<dbReference type="InterPro" id="IPR008160">
    <property type="entry name" value="Collagen"/>
</dbReference>
<evidence type="ECO:0000256" key="13">
    <source>
        <dbReference type="SAM" id="MobiDB-lite"/>
    </source>
</evidence>
<dbReference type="CDD" id="cd00087">
    <property type="entry name" value="FReD"/>
    <property type="match status" value="1"/>
</dbReference>
<dbReference type="Ensembl" id="ENSPCET00000004934.1">
    <property type="protein sequence ID" value="ENSPCEP00000004764.1"/>
    <property type="gene ID" value="ENSPCEG00000003859.1"/>
</dbReference>
<dbReference type="Gene3D" id="3.90.215.10">
    <property type="entry name" value="Gamma Fibrinogen, chain A, domain 1"/>
    <property type="match status" value="1"/>
</dbReference>
<feature type="domain" description="Fibrinogen C-terminal" evidence="15">
    <location>
        <begin position="117"/>
        <end position="333"/>
    </location>
</feature>
<feature type="region of interest" description="Disordered" evidence="13">
    <location>
        <begin position="61"/>
        <end position="109"/>
    </location>
</feature>
<feature type="signal peptide" evidence="14">
    <location>
        <begin position="1"/>
        <end position="35"/>
    </location>
</feature>
<evidence type="ECO:0000256" key="5">
    <source>
        <dbReference type="ARBA" id="ARBA00022729"/>
    </source>
</evidence>
<dbReference type="InterPro" id="IPR014716">
    <property type="entry name" value="Fibrinogen_a/b/g_C_1"/>
</dbReference>
<keyword evidence="11" id="KW-1015">Disulfide bond</keyword>
<dbReference type="InterPro" id="IPR036056">
    <property type="entry name" value="Fibrinogen-like_C"/>
</dbReference>
<evidence type="ECO:0000313" key="17">
    <source>
        <dbReference type="Proteomes" id="UP000694393"/>
    </source>
</evidence>